<dbReference type="PANTHER" id="PTHR46411">
    <property type="entry name" value="FAMILY ATPASE, PUTATIVE-RELATED"/>
    <property type="match status" value="1"/>
</dbReference>
<dbReference type="SMART" id="SM00382">
    <property type="entry name" value="AAA"/>
    <property type="match status" value="1"/>
</dbReference>
<dbReference type="OrthoDB" id="10042665at2759"/>
<reference evidence="3" key="2">
    <citation type="submission" date="2021-02" db="EMBL/GenBank/DDBJ databases">
        <title>Aspergillus luchuensis mut. kawachii IFO 4304 genome sequence.</title>
        <authorList>
            <person name="Mori K."/>
            <person name="Kadooka C."/>
            <person name="Goto M."/>
            <person name="Futagami T."/>
        </authorList>
    </citation>
    <scope>NUCLEOTIDE SEQUENCE</scope>
    <source>
        <strain evidence="3">IFO 4308</strain>
    </source>
</reference>
<dbReference type="PANTHER" id="PTHR46411:SF2">
    <property type="entry name" value="AAA+ ATPASE DOMAIN-CONTAINING PROTEIN"/>
    <property type="match status" value="1"/>
</dbReference>
<dbReference type="CDD" id="cd19481">
    <property type="entry name" value="RecA-like_protease"/>
    <property type="match status" value="1"/>
</dbReference>
<proteinExistence type="predicted"/>
<dbReference type="EMBL" id="AP024432">
    <property type="protein sequence ID" value="BCS04557.1"/>
    <property type="molecule type" value="Genomic_DNA"/>
</dbReference>
<name>A0A7R8A4C4_ASPKA</name>
<keyword evidence="4" id="KW-1185">Reference proteome</keyword>
<dbReference type="InterPro" id="IPR054289">
    <property type="entry name" value="DUF7025"/>
</dbReference>
<dbReference type="AlphaFoldDB" id="A0A7R8A4C4"/>
<dbReference type="InterPro" id="IPR003959">
    <property type="entry name" value="ATPase_AAA_core"/>
</dbReference>
<accession>A0A7R8A4C4</accession>
<feature type="domain" description="AAA+ ATPase" evidence="2">
    <location>
        <begin position="502"/>
        <end position="629"/>
    </location>
</feature>
<evidence type="ECO:0000256" key="1">
    <source>
        <dbReference type="SAM" id="MobiDB-lite"/>
    </source>
</evidence>
<protein>
    <recommendedName>
        <fullName evidence="2">AAA+ ATPase domain-containing protein</fullName>
    </recommendedName>
</protein>
<evidence type="ECO:0000259" key="2">
    <source>
        <dbReference type="SMART" id="SM00382"/>
    </source>
</evidence>
<dbReference type="Gene3D" id="3.40.50.300">
    <property type="entry name" value="P-loop containing nucleotide triphosphate hydrolases"/>
    <property type="match status" value="1"/>
</dbReference>
<dbReference type="GeneID" id="64965878"/>
<dbReference type="GO" id="GO:0016887">
    <property type="term" value="F:ATP hydrolysis activity"/>
    <property type="evidence" value="ECO:0007669"/>
    <property type="project" value="InterPro"/>
</dbReference>
<feature type="region of interest" description="Disordered" evidence="1">
    <location>
        <begin position="75"/>
        <end position="104"/>
    </location>
</feature>
<dbReference type="Proteomes" id="UP000661280">
    <property type="component" value="Chromosome 8"/>
</dbReference>
<dbReference type="RefSeq" id="XP_041548319.1">
    <property type="nucleotide sequence ID" value="XM_041681370.1"/>
</dbReference>
<gene>
    <name evidence="3" type="ORF">AKAW2_80358A</name>
</gene>
<reference evidence="3" key="1">
    <citation type="submission" date="2021-01" db="EMBL/GenBank/DDBJ databases">
        <authorList>
            <consortium name="Aspergillus luchuensis mut. kawachii IFO 4304 genome sequencing consortium"/>
            <person name="Kazuki M."/>
            <person name="Futagami T."/>
        </authorList>
    </citation>
    <scope>NUCLEOTIDE SEQUENCE</scope>
    <source>
        <strain evidence="3">IFO 4308</strain>
    </source>
</reference>
<sequence>MDWKDELEALNSISSHPHCKRPGPHPIYEPSVDSLVFSKHKLLQSPILPPFVQHSSVLISCATVDITARKNDMADQTESAAAAKPSDGPSKPSIQRAMTDRGNKSQRLLRVDQIYSRKDRQVHFVKTAKVKAKPDRFSKTAMVVRRVISKQGMVSHVEIDIRSPLLQDLFRDLFKDVEGLDLNKTPPMATPEVFFWAAPDLIRIKEEEKQKENPSQQLIDDIGTALQFVEEDFAAQIVSLKSLLGENQITWDLLWAIFPPKEVIISPRFGLMTEEQAFNLKMSSYQSRPNGQEYFSASAEVIKHDGQDFGKSTMELEINKYDGARTITSLNFFPLRYHEEESAVRERLIARGRKFVALLEQPACREYTAANGIKEFERANGDSMPEKFNALGRVMVDPAGYYLHNTSSDLNKPYVLSEGFLDTVGLSDDHYLICASFINGFSFAQKSWCQLSVSALSDVEWNHNAFKRLVMAENRRELIHGLVKAHRQDDAVFDDIVANKGKGLIALLTGSPGVGKTLTAEAVAEVTQRPLYVVATGELGIDPDIVDNRLGMILEITRRWGCVLLIDEADVFLSARGKDLARDALVSVFLRRLEYFRGVAILTTNRKSDIDPAFKSKIPPESLVYAVPDAFITGRIHFTMHYPELDTNSRLEVWRNFLTNVAKSSELAEFTADDFVALSRHPLNGRQIKNIVSCAVSLAREMQKNVTVKDIEDLIDVMVD</sequence>
<dbReference type="InterPro" id="IPR003593">
    <property type="entry name" value="AAA+_ATPase"/>
</dbReference>
<organism evidence="3 4">
    <name type="scientific">Aspergillus kawachii</name>
    <name type="common">White koji mold</name>
    <name type="synonym">Aspergillus awamori var. kawachi</name>
    <dbReference type="NCBI Taxonomy" id="1069201"/>
    <lineage>
        <taxon>Eukaryota</taxon>
        <taxon>Fungi</taxon>
        <taxon>Dikarya</taxon>
        <taxon>Ascomycota</taxon>
        <taxon>Pezizomycotina</taxon>
        <taxon>Eurotiomycetes</taxon>
        <taxon>Eurotiomycetidae</taxon>
        <taxon>Eurotiales</taxon>
        <taxon>Aspergillaceae</taxon>
        <taxon>Aspergillus</taxon>
        <taxon>Aspergillus subgen. Circumdati</taxon>
    </lineage>
</organism>
<dbReference type="SUPFAM" id="SSF52540">
    <property type="entry name" value="P-loop containing nucleoside triphosphate hydrolases"/>
    <property type="match status" value="1"/>
</dbReference>
<dbReference type="InterPro" id="IPR027417">
    <property type="entry name" value="P-loop_NTPase"/>
</dbReference>
<dbReference type="GO" id="GO:0005524">
    <property type="term" value="F:ATP binding"/>
    <property type="evidence" value="ECO:0007669"/>
    <property type="project" value="InterPro"/>
</dbReference>
<dbReference type="Pfam" id="PF22942">
    <property type="entry name" value="DUF7025"/>
    <property type="match status" value="1"/>
</dbReference>
<dbReference type="Pfam" id="PF00004">
    <property type="entry name" value="AAA"/>
    <property type="match status" value="1"/>
</dbReference>
<dbReference type="KEGG" id="aluc:AKAW2_80358A"/>
<evidence type="ECO:0000313" key="4">
    <source>
        <dbReference type="Proteomes" id="UP000661280"/>
    </source>
</evidence>
<evidence type="ECO:0000313" key="3">
    <source>
        <dbReference type="EMBL" id="BCS04557.1"/>
    </source>
</evidence>